<dbReference type="Gene3D" id="3.40.50.620">
    <property type="entry name" value="HUPs"/>
    <property type="match status" value="1"/>
</dbReference>
<dbReference type="RefSeq" id="WP_138108051.1">
    <property type="nucleotide sequence ID" value="NZ_VBRA02000009.1"/>
</dbReference>
<dbReference type="EMBL" id="VBRA02000009">
    <property type="protein sequence ID" value="MBP3059479.1"/>
    <property type="molecule type" value="Genomic_DNA"/>
</dbReference>
<organism evidence="14 15">
    <name type="scientific">Texas Phoenix palm phytoplasma</name>
    <dbReference type="NCBI Taxonomy" id="176709"/>
    <lineage>
        <taxon>Bacteria</taxon>
        <taxon>Bacillati</taxon>
        <taxon>Mycoplasmatota</taxon>
        <taxon>Mollicutes</taxon>
        <taxon>Acholeplasmatales</taxon>
        <taxon>Acholeplasmataceae</taxon>
        <taxon>Candidatus Phytoplasma</taxon>
        <taxon>16SrIV (Coconut lethal yellows group)</taxon>
    </lineage>
</organism>
<evidence type="ECO:0000313" key="15">
    <source>
        <dbReference type="Proteomes" id="UP001192346"/>
    </source>
</evidence>
<feature type="domain" description="Glutamyl/glutaminyl-tRNA synthetase class Ib anti-codon binding" evidence="12">
    <location>
        <begin position="340"/>
        <end position="435"/>
    </location>
</feature>
<comment type="catalytic activity">
    <reaction evidence="8">
        <text>tRNA(Gln) + L-glutamine + ATP = L-glutaminyl-tRNA(Gln) + AMP + diphosphate</text>
        <dbReference type="Rhea" id="RHEA:20121"/>
        <dbReference type="Rhea" id="RHEA-COMP:9662"/>
        <dbReference type="Rhea" id="RHEA-COMP:9681"/>
        <dbReference type="ChEBI" id="CHEBI:30616"/>
        <dbReference type="ChEBI" id="CHEBI:33019"/>
        <dbReference type="ChEBI" id="CHEBI:58359"/>
        <dbReference type="ChEBI" id="CHEBI:78442"/>
        <dbReference type="ChEBI" id="CHEBI:78521"/>
        <dbReference type="ChEBI" id="CHEBI:456215"/>
        <dbReference type="EC" id="6.1.1.18"/>
    </reaction>
</comment>
<evidence type="ECO:0000256" key="7">
    <source>
        <dbReference type="ARBA" id="ARBA00023146"/>
    </source>
</evidence>
<keyword evidence="5 10" id="KW-0067">ATP-binding</keyword>
<keyword evidence="7 10" id="KW-0030">Aminoacyl-tRNA synthetase</keyword>
<dbReference type="InterPro" id="IPR004514">
    <property type="entry name" value="Gln-tRNA-synth"/>
</dbReference>
<dbReference type="InterPro" id="IPR011035">
    <property type="entry name" value="Ribosomal_bL25/Gln-tRNA_synth"/>
</dbReference>
<dbReference type="InterPro" id="IPR001412">
    <property type="entry name" value="aa-tRNA-synth_I_CS"/>
</dbReference>
<evidence type="ECO:0000256" key="2">
    <source>
        <dbReference type="ARBA" id="ARBA00012836"/>
    </source>
</evidence>
<evidence type="ECO:0000256" key="3">
    <source>
        <dbReference type="ARBA" id="ARBA00022598"/>
    </source>
</evidence>
<dbReference type="Gene3D" id="2.40.240.10">
    <property type="entry name" value="Ribosomal Protein L25, Chain P"/>
    <property type="match status" value="2"/>
</dbReference>
<dbReference type="SUPFAM" id="SSF52374">
    <property type="entry name" value="Nucleotidylyl transferase"/>
    <property type="match status" value="1"/>
</dbReference>
<evidence type="ECO:0000259" key="12">
    <source>
        <dbReference type="Pfam" id="PF03950"/>
    </source>
</evidence>
<evidence type="ECO:0000256" key="4">
    <source>
        <dbReference type="ARBA" id="ARBA00022741"/>
    </source>
</evidence>
<dbReference type="Proteomes" id="UP001192346">
    <property type="component" value="Unassembled WGS sequence"/>
</dbReference>
<dbReference type="EC" id="6.1.1.18" evidence="2 9"/>
<evidence type="ECO:0000256" key="10">
    <source>
        <dbReference type="RuleBase" id="RU363037"/>
    </source>
</evidence>
<keyword evidence="15" id="KW-1185">Reference proteome</keyword>
<feature type="domain" description="Glutamyl/glutaminyl-tRNA synthetase class Ib catalytic" evidence="11">
    <location>
        <begin position="23"/>
        <end position="317"/>
    </location>
</feature>
<name>A0ABS5BJW4_9MOLU</name>
<evidence type="ECO:0000259" key="13">
    <source>
        <dbReference type="Pfam" id="PF20974"/>
    </source>
</evidence>
<accession>A0ABS5BJW4</accession>
<dbReference type="InterPro" id="IPR050132">
    <property type="entry name" value="Gln/Glu-tRNA_Ligase"/>
</dbReference>
<evidence type="ECO:0000259" key="11">
    <source>
        <dbReference type="Pfam" id="PF00749"/>
    </source>
</evidence>
<dbReference type="InterPro" id="IPR000924">
    <property type="entry name" value="Glu/Gln-tRNA-synth"/>
</dbReference>
<sequence length="540" mass="64164">MLKESNFIKTIIAKDIKKKKYNKIITRFPPEPNGFLHLGHARAIIINFELAKYFNGITYLRYDDTNPYKEKKIFIEAIEKDIKWLNYKPNKIFFTSDYFEEIFQKAVILIKKNKAFVDDLTEKEIKEYRGTLNKPGINSPFRERSIKENLDLFYKMKTGFFKKKEKVLRAKIDMSNPNINLRDPVIYRILDNYTLKKQHHFIFPSYDFSHPLADSIEKISHSLCSLEFEDHRPLYEWFLKETEMKHIPKQIEFGRLNITNTCLSKRSLNFLVENKLVEGWDDPRMPTLIGMKNKGLPPEAIKKFILNTGLSKNNSFVDIEMLNSEIRKILQKTTKKTISIINPLKVTIINYPENQTETRNIEYNENCNPNEKREILFSKHIYIEKNDFELIKKDEKSKKLRINEEVRLLYFYFIKVVDVIYDKKGEIEKLLATYDIKTKSGSGFNERKPNGTIHFLSQKNTQKAIFNFFQPIFNNANPKDFTKEFNNNSWQKKEVLIEKGLSLNIKNEKFQFIRKGFFHLTNQKSKIPNFNEIVPLKKLY</sequence>
<keyword evidence="3 10" id="KW-0436">Ligase</keyword>
<dbReference type="NCBIfam" id="TIGR00440">
    <property type="entry name" value="glnS"/>
    <property type="match status" value="1"/>
</dbReference>
<dbReference type="Pfam" id="PF03950">
    <property type="entry name" value="tRNA-synt_1c_C"/>
    <property type="match status" value="1"/>
</dbReference>
<dbReference type="Pfam" id="PF00749">
    <property type="entry name" value="tRNA-synt_1c"/>
    <property type="match status" value="1"/>
</dbReference>
<keyword evidence="6 10" id="KW-0648">Protein biosynthesis</keyword>
<dbReference type="PROSITE" id="PS00178">
    <property type="entry name" value="AA_TRNA_LIGASE_I"/>
    <property type="match status" value="1"/>
</dbReference>
<evidence type="ECO:0000313" key="14">
    <source>
        <dbReference type="EMBL" id="MBP3059479.1"/>
    </source>
</evidence>
<dbReference type="InterPro" id="IPR014729">
    <property type="entry name" value="Rossmann-like_a/b/a_fold"/>
</dbReference>
<evidence type="ECO:0000256" key="8">
    <source>
        <dbReference type="ARBA" id="ARBA00048270"/>
    </source>
</evidence>
<evidence type="ECO:0000256" key="5">
    <source>
        <dbReference type="ARBA" id="ARBA00022840"/>
    </source>
</evidence>
<evidence type="ECO:0000256" key="1">
    <source>
        <dbReference type="ARBA" id="ARBA00005594"/>
    </source>
</evidence>
<comment type="similarity">
    <text evidence="1 10">Belongs to the class-I aminoacyl-tRNA synthetase family.</text>
</comment>
<proteinExistence type="inferred from homology"/>
<protein>
    <recommendedName>
        <fullName evidence="2 9">Glutamine--tRNA ligase</fullName>
        <ecNumber evidence="2 9">6.1.1.18</ecNumber>
    </recommendedName>
</protein>
<dbReference type="InterPro" id="IPR020056">
    <property type="entry name" value="Rbsml_bL25/Gln-tRNA_synth_N"/>
</dbReference>
<dbReference type="InterPro" id="IPR020059">
    <property type="entry name" value="Glu/Gln-tRNA-synth_Ib_codon-bd"/>
</dbReference>
<dbReference type="PRINTS" id="PR00987">
    <property type="entry name" value="TRNASYNTHGLU"/>
</dbReference>
<evidence type="ECO:0000256" key="6">
    <source>
        <dbReference type="ARBA" id="ARBA00022917"/>
    </source>
</evidence>
<comment type="caution">
    <text evidence="14">The sequence shown here is derived from an EMBL/GenBank/DDBJ whole genome shotgun (WGS) entry which is preliminary data.</text>
</comment>
<keyword evidence="4 10" id="KW-0547">Nucleotide-binding</keyword>
<dbReference type="SUPFAM" id="SSF50715">
    <property type="entry name" value="Ribosomal protein L25-like"/>
    <property type="match status" value="1"/>
</dbReference>
<gene>
    <name evidence="14" type="primary">glnS</name>
    <name evidence="14" type="ORF">FEF22_001645</name>
</gene>
<evidence type="ECO:0000256" key="9">
    <source>
        <dbReference type="NCBIfam" id="TIGR00440"/>
    </source>
</evidence>
<dbReference type="Pfam" id="PF20974">
    <property type="entry name" value="tRNA-synt_1c_C2"/>
    <property type="match status" value="1"/>
</dbReference>
<dbReference type="PANTHER" id="PTHR43097">
    <property type="entry name" value="GLUTAMINE-TRNA LIGASE"/>
    <property type="match status" value="1"/>
</dbReference>
<dbReference type="InterPro" id="IPR049437">
    <property type="entry name" value="tRNA-synt_1c_C2"/>
</dbReference>
<reference evidence="14" key="1">
    <citation type="submission" date="2019-10" db="EMBL/GenBank/DDBJ databases">
        <title>Whole Genome Sequencing and Characterization of Texas Phoenix Palm Decline Phytoplasma Belongs to Lethal Yellowing (16SrIV) Group.</title>
        <authorList>
            <person name="Bao M."/>
        </authorList>
    </citation>
    <scope>NUCLEOTIDE SEQUENCE [LARGE SCALE GENOMIC DNA]</scope>
    <source>
        <strain evidence="14">ACPD</strain>
    </source>
</reference>
<dbReference type="InterPro" id="IPR020058">
    <property type="entry name" value="Glu/Gln-tRNA-synth_Ib_cat-dom"/>
</dbReference>
<dbReference type="GO" id="GO:0004819">
    <property type="term" value="F:glutamine-tRNA ligase activity"/>
    <property type="evidence" value="ECO:0007669"/>
    <property type="project" value="UniProtKB-EC"/>
</dbReference>
<dbReference type="PANTHER" id="PTHR43097:SF4">
    <property type="entry name" value="GLUTAMINE--TRNA LIGASE"/>
    <property type="match status" value="1"/>
</dbReference>
<feature type="domain" description="tRNA synthetases class I (E and Q) anti-codon binding" evidence="13">
    <location>
        <begin position="452"/>
        <end position="519"/>
    </location>
</feature>